<dbReference type="InterPro" id="IPR017939">
    <property type="entry name" value="G-Glutamylcylcotransferase"/>
</dbReference>
<evidence type="ECO:0000256" key="4">
    <source>
        <dbReference type="PIRSR" id="PIRSR617939-2"/>
    </source>
</evidence>
<dbReference type="CDD" id="cd06661">
    <property type="entry name" value="GGCT_like"/>
    <property type="match status" value="1"/>
</dbReference>
<keyword evidence="2" id="KW-0456">Lyase</keyword>
<dbReference type="Gene3D" id="3.10.490.10">
    <property type="entry name" value="Gamma-glutamyl cyclotransferase-like"/>
    <property type="match status" value="1"/>
</dbReference>
<dbReference type="EMBL" id="KV750914">
    <property type="protein sequence ID" value="OCL02655.1"/>
    <property type="molecule type" value="Genomic_DNA"/>
</dbReference>
<dbReference type="PANTHER" id="PTHR12935:SF0">
    <property type="entry name" value="GAMMA-GLUTAMYLCYCLOTRANSFERASE"/>
    <property type="match status" value="1"/>
</dbReference>
<dbReference type="InterPro" id="IPR013024">
    <property type="entry name" value="GGCT-like"/>
</dbReference>
<organism evidence="5 6">
    <name type="scientific">Glonium stellatum</name>
    <dbReference type="NCBI Taxonomy" id="574774"/>
    <lineage>
        <taxon>Eukaryota</taxon>
        <taxon>Fungi</taxon>
        <taxon>Dikarya</taxon>
        <taxon>Ascomycota</taxon>
        <taxon>Pezizomycotina</taxon>
        <taxon>Dothideomycetes</taxon>
        <taxon>Pleosporomycetidae</taxon>
        <taxon>Gloniales</taxon>
        <taxon>Gloniaceae</taxon>
        <taxon>Glonium</taxon>
    </lineage>
</organism>
<evidence type="ECO:0000256" key="3">
    <source>
        <dbReference type="PIRSR" id="PIRSR617939-1"/>
    </source>
</evidence>
<dbReference type="OrthoDB" id="2017317at2759"/>
<evidence type="ECO:0000256" key="1">
    <source>
        <dbReference type="ARBA" id="ARBA00012346"/>
    </source>
</evidence>
<dbReference type="GO" id="GO:0003839">
    <property type="term" value="F:gamma-glutamylcyclotransferase activity"/>
    <property type="evidence" value="ECO:0007669"/>
    <property type="project" value="UniProtKB-EC"/>
</dbReference>
<feature type="binding site" evidence="4">
    <location>
        <begin position="11"/>
        <end position="16"/>
    </location>
    <ligand>
        <name>substrate</name>
    </ligand>
</feature>
<evidence type="ECO:0000313" key="6">
    <source>
        <dbReference type="Proteomes" id="UP000250140"/>
    </source>
</evidence>
<dbReference type="Pfam" id="PF13772">
    <property type="entry name" value="AIG2_2"/>
    <property type="match status" value="1"/>
</dbReference>
<accession>A0A8E2EQB2</accession>
<dbReference type="PANTHER" id="PTHR12935">
    <property type="entry name" value="GAMMA-GLUTAMYLCYCLOTRANSFERASE"/>
    <property type="match status" value="1"/>
</dbReference>
<evidence type="ECO:0000256" key="2">
    <source>
        <dbReference type="ARBA" id="ARBA00023239"/>
    </source>
</evidence>
<evidence type="ECO:0000313" key="5">
    <source>
        <dbReference type="EMBL" id="OCL02655.1"/>
    </source>
</evidence>
<gene>
    <name evidence="5" type="ORF">AOQ84DRAFT_304252</name>
</gene>
<keyword evidence="6" id="KW-1185">Reference proteome</keyword>
<feature type="active site" description="Proton acceptor" evidence="3">
    <location>
        <position position="95"/>
    </location>
</feature>
<sequence length="240" mass="27438">MDETCETERWYFAYGSNMSAAVFTRRRKIEPLQTEVACITSHTLCFNIMGVPYSDPGMGGLRRIKEGEESVGIGPVFGVAYLLSRENFRRVIASEGGGIAYKTVKLAATFQKDGSAMPVYTLVGRHEVDSSYERLPSARYMALLIRGAREQSLPQPYQERLAAQPTFQAPQSAMYNTGKWTFDALWKRVQWCIERGVRQFKDDEGHVPGWFLIGFDCLLWTMWIHHDYIHSKFWGRGDGR</sequence>
<dbReference type="AlphaFoldDB" id="A0A8E2EQB2"/>
<name>A0A8E2EQB2_9PEZI</name>
<dbReference type="EC" id="4.3.2.9" evidence="1"/>
<reference evidence="5 6" key="1">
    <citation type="journal article" date="2016" name="Nat. Commun.">
        <title>Ectomycorrhizal ecology is imprinted in the genome of the dominant symbiotic fungus Cenococcum geophilum.</title>
        <authorList>
            <consortium name="DOE Joint Genome Institute"/>
            <person name="Peter M."/>
            <person name="Kohler A."/>
            <person name="Ohm R.A."/>
            <person name="Kuo A."/>
            <person name="Krutzmann J."/>
            <person name="Morin E."/>
            <person name="Arend M."/>
            <person name="Barry K.W."/>
            <person name="Binder M."/>
            <person name="Choi C."/>
            <person name="Clum A."/>
            <person name="Copeland A."/>
            <person name="Grisel N."/>
            <person name="Haridas S."/>
            <person name="Kipfer T."/>
            <person name="LaButti K."/>
            <person name="Lindquist E."/>
            <person name="Lipzen A."/>
            <person name="Maire R."/>
            <person name="Meier B."/>
            <person name="Mihaltcheva S."/>
            <person name="Molinier V."/>
            <person name="Murat C."/>
            <person name="Poggeler S."/>
            <person name="Quandt C.A."/>
            <person name="Sperisen C."/>
            <person name="Tritt A."/>
            <person name="Tisserant E."/>
            <person name="Crous P.W."/>
            <person name="Henrissat B."/>
            <person name="Nehls U."/>
            <person name="Egli S."/>
            <person name="Spatafora J.W."/>
            <person name="Grigoriev I.V."/>
            <person name="Martin F.M."/>
        </authorList>
    </citation>
    <scope>NUCLEOTIDE SEQUENCE [LARGE SCALE GENOMIC DNA]</scope>
    <source>
        <strain evidence="5 6">CBS 207.34</strain>
    </source>
</reference>
<feature type="binding site" evidence="4">
    <location>
        <position position="140"/>
    </location>
    <ligand>
        <name>substrate</name>
    </ligand>
</feature>
<proteinExistence type="predicted"/>
<dbReference type="Proteomes" id="UP000250140">
    <property type="component" value="Unassembled WGS sequence"/>
</dbReference>
<protein>
    <recommendedName>
        <fullName evidence="1">gamma-glutamylcyclotransferase</fullName>
        <ecNumber evidence="1">4.3.2.9</ecNumber>
    </recommendedName>
</protein>